<protein>
    <submittedName>
        <fullName evidence="1">Uncharacterized protein</fullName>
    </submittedName>
</protein>
<dbReference type="Proteomes" id="UP000702425">
    <property type="component" value="Unassembled WGS sequence"/>
</dbReference>
<name>A0ABX2CSS7_9CYAN</name>
<evidence type="ECO:0000313" key="2">
    <source>
        <dbReference type="Proteomes" id="UP000702425"/>
    </source>
</evidence>
<sequence>MKSLPECEEHRSDTKIVLQENKSKITFLNPNKDEILIIKVDGCVISDNETLRCDYALIPSDAVEIYVELKGSDIAQAVKQIESTIKLISENPQKIKKLCFVVSTRVPKQTTSIQQLQSLFKKKFNASFRIKNIQDEYDLSTSTS</sequence>
<accession>A0ABX2CSS7</accession>
<evidence type="ECO:0000313" key="1">
    <source>
        <dbReference type="EMBL" id="NQE33276.1"/>
    </source>
</evidence>
<dbReference type="EMBL" id="SRRZ01000012">
    <property type="protein sequence ID" value="NQE33276.1"/>
    <property type="molecule type" value="Genomic_DNA"/>
</dbReference>
<comment type="caution">
    <text evidence="1">The sequence shown here is derived from an EMBL/GenBank/DDBJ whole genome shotgun (WGS) entry which is preliminary data.</text>
</comment>
<gene>
    <name evidence="1" type="ORF">E5S67_00994</name>
</gene>
<keyword evidence="2" id="KW-1185">Reference proteome</keyword>
<dbReference type="RefSeq" id="WP_172185956.1">
    <property type="nucleotide sequence ID" value="NZ_CAWPPK010000024.1"/>
</dbReference>
<organism evidence="1 2">
    <name type="scientific">Microcoleus asticus IPMA8</name>
    <dbReference type="NCBI Taxonomy" id="2563858"/>
    <lineage>
        <taxon>Bacteria</taxon>
        <taxon>Bacillati</taxon>
        <taxon>Cyanobacteriota</taxon>
        <taxon>Cyanophyceae</taxon>
        <taxon>Oscillatoriophycideae</taxon>
        <taxon>Oscillatoriales</taxon>
        <taxon>Microcoleaceae</taxon>
        <taxon>Microcoleus</taxon>
        <taxon>Microcoleus asticus</taxon>
    </lineage>
</organism>
<proteinExistence type="predicted"/>
<reference evidence="1 2" key="1">
    <citation type="journal article" date="2020" name="Sci. Rep.">
        <title>A novel cyanobacterial geosmin producer, revising GeoA distribution and dispersion patterns in Bacteria.</title>
        <authorList>
            <person name="Churro C."/>
            <person name="Semedo-Aguiar A.P."/>
            <person name="Silva A.D."/>
            <person name="Pereira-Leal J.B."/>
            <person name="Leite R.B."/>
        </authorList>
    </citation>
    <scope>NUCLEOTIDE SEQUENCE [LARGE SCALE GENOMIC DNA]</scope>
    <source>
        <strain evidence="1 2">IPMA8</strain>
    </source>
</reference>